<dbReference type="InterPro" id="IPR002130">
    <property type="entry name" value="Cyclophilin-type_PPIase_dom"/>
</dbReference>
<dbReference type="AlphaFoldDB" id="A0A1D1ZNV2"/>
<dbReference type="SUPFAM" id="SSF50891">
    <property type="entry name" value="Cyclophilin-like"/>
    <property type="match status" value="1"/>
</dbReference>
<feature type="region of interest" description="Disordered" evidence="8">
    <location>
        <begin position="473"/>
        <end position="512"/>
    </location>
</feature>
<feature type="domain" description="PPIase cyclophilin-type" evidence="9">
    <location>
        <begin position="526"/>
        <end position="670"/>
    </location>
</feature>
<dbReference type="SMART" id="SM00320">
    <property type="entry name" value="WD40"/>
    <property type="match status" value="4"/>
</dbReference>
<dbReference type="SUPFAM" id="SSF50978">
    <property type="entry name" value="WD40 repeat-like"/>
    <property type="match status" value="1"/>
</dbReference>
<evidence type="ECO:0000256" key="4">
    <source>
        <dbReference type="ARBA" id="ARBA00022737"/>
    </source>
</evidence>
<organism evidence="10">
    <name type="scientific">Auxenochlorella protothecoides</name>
    <name type="common">Green microalga</name>
    <name type="synonym">Chlorella protothecoides</name>
    <dbReference type="NCBI Taxonomy" id="3075"/>
    <lineage>
        <taxon>Eukaryota</taxon>
        <taxon>Viridiplantae</taxon>
        <taxon>Chlorophyta</taxon>
        <taxon>core chlorophytes</taxon>
        <taxon>Trebouxiophyceae</taxon>
        <taxon>Chlorellales</taxon>
        <taxon>Chlorellaceae</taxon>
        <taxon>Auxenochlorella</taxon>
    </lineage>
</organism>
<evidence type="ECO:0000256" key="7">
    <source>
        <dbReference type="PROSITE-ProRule" id="PRU00221"/>
    </source>
</evidence>
<evidence type="ECO:0000256" key="2">
    <source>
        <dbReference type="ARBA" id="ARBA00013194"/>
    </source>
</evidence>
<dbReference type="PANTHER" id="PTHR45625">
    <property type="entry name" value="PEPTIDYL-PROLYL CIS-TRANS ISOMERASE-RELATED"/>
    <property type="match status" value="1"/>
</dbReference>
<dbReference type="GO" id="GO:0003755">
    <property type="term" value="F:peptidyl-prolyl cis-trans isomerase activity"/>
    <property type="evidence" value="ECO:0007669"/>
    <property type="project" value="UniProtKB-KW"/>
</dbReference>
<dbReference type="InterPro" id="IPR015943">
    <property type="entry name" value="WD40/YVTN_repeat-like_dom_sf"/>
</dbReference>
<dbReference type="InterPro" id="IPR001680">
    <property type="entry name" value="WD40_rpt"/>
</dbReference>
<gene>
    <name evidence="10" type="ORF">g.847</name>
</gene>
<dbReference type="Gene3D" id="2.130.10.10">
    <property type="entry name" value="YVTN repeat-like/Quinoprotein amine dehydrogenase"/>
    <property type="match status" value="1"/>
</dbReference>
<keyword evidence="3 7" id="KW-0853">WD repeat</keyword>
<feature type="compositionally biased region" description="Gly residues" evidence="8">
    <location>
        <begin position="490"/>
        <end position="506"/>
    </location>
</feature>
<evidence type="ECO:0000313" key="10">
    <source>
        <dbReference type="EMBL" id="JAT68539.1"/>
    </source>
</evidence>
<protein>
    <recommendedName>
        <fullName evidence="2">peptidylprolyl isomerase</fullName>
        <ecNumber evidence="2">5.2.1.8</ecNumber>
    </recommendedName>
</protein>
<dbReference type="PROSITE" id="PS50294">
    <property type="entry name" value="WD_REPEATS_REGION"/>
    <property type="match status" value="1"/>
</dbReference>
<dbReference type="CDD" id="cd01927">
    <property type="entry name" value="cyclophilin_WD40"/>
    <property type="match status" value="1"/>
</dbReference>
<dbReference type="PRINTS" id="PR00153">
    <property type="entry name" value="CSAPPISMRASE"/>
</dbReference>
<dbReference type="GO" id="GO:0006457">
    <property type="term" value="P:protein folding"/>
    <property type="evidence" value="ECO:0007669"/>
    <property type="project" value="InterPro"/>
</dbReference>
<proteinExistence type="predicted"/>
<keyword evidence="4" id="KW-0677">Repeat</keyword>
<evidence type="ECO:0000256" key="1">
    <source>
        <dbReference type="ARBA" id="ARBA00000971"/>
    </source>
</evidence>
<dbReference type="FunFam" id="2.40.100.10:FF:000003">
    <property type="entry name" value="Peptidylprolyl isomerase domain and WD repeat-containing 1"/>
    <property type="match status" value="1"/>
</dbReference>
<evidence type="ECO:0000256" key="5">
    <source>
        <dbReference type="ARBA" id="ARBA00023110"/>
    </source>
</evidence>
<dbReference type="PROSITE" id="PS50072">
    <property type="entry name" value="CSA_PPIASE_2"/>
    <property type="match status" value="1"/>
</dbReference>
<evidence type="ECO:0000256" key="3">
    <source>
        <dbReference type="ARBA" id="ARBA00022574"/>
    </source>
</evidence>
<dbReference type="EC" id="5.2.1.8" evidence="2"/>
<dbReference type="Pfam" id="PF00160">
    <property type="entry name" value="Pro_isomerase"/>
    <property type="match status" value="1"/>
</dbReference>
<dbReference type="PANTHER" id="PTHR45625:SF4">
    <property type="entry name" value="PEPTIDYLPROLYL ISOMERASE DOMAIN AND WD REPEAT-CONTAINING PROTEIN 1"/>
    <property type="match status" value="1"/>
</dbReference>
<keyword evidence="5" id="KW-0697">Rotamase</keyword>
<feature type="repeat" description="WD" evidence="7">
    <location>
        <begin position="124"/>
        <end position="165"/>
    </location>
</feature>
<name>A0A1D1ZNV2_AUXPR</name>
<dbReference type="InterPro" id="IPR029000">
    <property type="entry name" value="Cyclophilin-like_dom_sf"/>
</dbReference>
<evidence type="ECO:0000256" key="6">
    <source>
        <dbReference type="ARBA" id="ARBA00023235"/>
    </source>
</evidence>
<feature type="repeat" description="WD" evidence="7">
    <location>
        <begin position="214"/>
        <end position="246"/>
    </location>
</feature>
<keyword evidence="6" id="KW-0413">Isomerase</keyword>
<evidence type="ECO:0000259" key="9">
    <source>
        <dbReference type="PROSITE" id="PS50072"/>
    </source>
</evidence>
<dbReference type="Pfam" id="PF00400">
    <property type="entry name" value="WD40"/>
    <property type="match status" value="2"/>
</dbReference>
<sequence length="675" mass="70760">MASEVPAEPGSPPQPGPSSTANDEDVGPILPPSLDKLPTVEEEEEVEVGPTLPQAKKRRTLQYEAQYLASLPLASTYERSYMHRDTVTAVAVARGTDFFLTASADGVLKFWKKLARGVEFAKQYRAHVGPITALAVSADGSLAATASTDASVKVFDIGSFDMIAMLRLPFVPGAIEWAFQRGIPVARLAVSDLATPAIAVFDARSGGDEELGRVTLHSSPVTAMKFSPEQGAVISADAAGMVEYWDPGTLASPATGLRFDFKLDTDLYALARAGTTALSLAVARDGARWAALCADGRVRLFRYATGRLLKVLDESLAAAAELQRSGPEAFRLEPIDFGRRAAAEKELAAALGVVSADAGAGLGTRDAAPPRPATPNVVFDESGNFLLVPSLLGVKVVNLATNACAGVIGGGEGGERFLGLALFQGGGARGRRLLAAGAESAAAVDVAADPTLLACAAGRQRLYLFTRREPAEEASGAGGGRDVYNERPLGGEGEAGEAGGGGGGASGSAAAAPDLPRGAVVHTTRGDIALKLFPDECPRTVENFTTHARNGYYDGVLFHRVIKGFMLQTGDPLGDGTGGESIWGGEFEDEISRNLRHDRPFTLSMANAGPNTNGSQFFITTAATPWLDGKHTVFGRVVKGMDVVVSIEKCKTHPKTDKPFDDIRIINVEPRASVE</sequence>
<feature type="region of interest" description="Disordered" evidence="8">
    <location>
        <begin position="1"/>
        <end position="53"/>
    </location>
</feature>
<reference evidence="10" key="1">
    <citation type="submission" date="2015-08" db="EMBL/GenBank/DDBJ databases">
        <authorList>
            <person name="Babu N.S."/>
            <person name="Beckwith C.J."/>
            <person name="Beseler K.G."/>
            <person name="Brison A."/>
            <person name="Carone J.V."/>
            <person name="Caskin T.P."/>
            <person name="Diamond M."/>
            <person name="Durham M.E."/>
            <person name="Foxe J.M."/>
            <person name="Go M."/>
            <person name="Henderson B.A."/>
            <person name="Jones I.B."/>
            <person name="McGettigan J.A."/>
            <person name="Micheletti S.J."/>
            <person name="Nasrallah M.E."/>
            <person name="Ortiz D."/>
            <person name="Piller C.R."/>
            <person name="Privatt S.R."/>
            <person name="Schneider S.L."/>
            <person name="Sharp S."/>
            <person name="Smith T.C."/>
            <person name="Stanton J.D."/>
            <person name="Ullery H.E."/>
            <person name="Wilson R.J."/>
            <person name="Serrano M.G."/>
            <person name="Buck G."/>
            <person name="Lee V."/>
            <person name="Wang Y."/>
            <person name="Carvalho R."/>
            <person name="Voegtly L."/>
            <person name="Shi R."/>
            <person name="Duckworth R."/>
            <person name="Johnson A."/>
            <person name="Loviza R."/>
            <person name="Walstead R."/>
            <person name="Shah Z."/>
            <person name="Kiflezghi M."/>
            <person name="Wade K."/>
            <person name="Ball S.L."/>
            <person name="Bradley K.W."/>
            <person name="Asai D.J."/>
            <person name="Bowman C.A."/>
            <person name="Russell D.A."/>
            <person name="Pope W.H."/>
            <person name="Jacobs-Sera D."/>
            <person name="Hendrix R.W."/>
            <person name="Hatfull G.F."/>
        </authorList>
    </citation>
    <scope>NUCLEOTIDE SEQUENCE</scope>
</reference>
<dbReference type="PROSITE" id="PS00170">
    <property type="entry name" value="CSA_PPIASE_1"/>
    <property type="match status" value="1"/>
</dbReference>
<dbReference type="InterPro" id="IPR044666">
    <property type="entry name" value="Cyclophilin_A-like"/>
</dbReference>
<dbReference type="InterPro" id="IPR020892">
    <property type="entry name" value="Cyclophilin-type_PPIase_CS"/>
</dbReference>
<feature type="repeat" description="WD" evidence="7">
    <location>
        <begin position="80"/>
        <end position="112"/>
    </location>
</feature>
<dbReference type="GO" id="GO:0005634">
    <property type="term" value="C:nucleus"/>
    <property type="evidence" value="ECO:0007669"/>
    <property type="project" value="UniProtKB-ARBA"/>
</dbReference>
<evidence type="ECO:0000256" key="8">
    <source>
        <dbReference type="SAM" id="MobiDB-lite"/>
    </source>
</evidence>
<comment type="catalytic activity">
    <reaction evidence="1">
        <text>[protein]-peptidylproline (omega=180) = [protein]-peptidylproline (omega=0)</text>
        <dbReference type="Rhea" id="RHEA:16237"/>
        <dbReference type="Rhea" id="RHEA-COMP:10747"/>
        <dbReference type="Rhea" id="RHEA-COMP:10748"/>
        <dbReference type="ChEBI" id="CHEBI:83833"/>
        <dbReference type="ChEBI" id="CHEBI:83834"/>
        <dbReference type="EC" id="5.2.1.8"/>
    </reaction>
</comment>
<dbReference type="PROSITE" id="PS50082">
    <property type="entry name" value="WD_REPEATS_2"/>
    <property type="match status" value="3"/>
</dbReference>
<accession>A0A1D1ZNV2</accession>
<dbReference type="EMBL" id="GDKF01010083">
    <property type="protein sequence ID" value="JAT68539.1"/>
    <property type="molecule type" value="Transcribed_RNA"/>
</dbReference>
<dbReference type="InterPro" id="IPR036322">
    <property type="entry name" value="WD40_repeat_dom_sf"/>
</dbReference>
<dbReference type="Gene3D" id="2.40.100.10">
    <property type="entry name" value="Cyclophilin-like"/>
    <property type="match status" value="1"/>
</dbReference>